<reference evidence="3 4" key="1">
    <citation type="journal article" date="2010" name="Cell">
        <title>The genome of Naegleria gruberi illuminates early eukaryotic versatility.</title>
        <authorList>
            <person name="Fritz-Laylin L.K."/>
            <person name="Prochnik S.E."/>
            <person name="Ginger M.L."/>
            <person name="Dacks J.B."/>
            <person name="Carpenter M.L."/>
            <person name="Field M.C."/>
            <person name="Kuo A."/>
            <person name="Paredez A."/>
            <person name="Chapman J."/>
            <person name="Pham J."/>
            <person name="Shu S."/>
            <person name="Neupane R."/>
            <person name="Cipriano M."/>
            <person name="Mancuso J."/>
            <person name="Tu H."/>
            <person name="Salamov A."/>
            <person name="Lindquist E."/>
            <person name="Shapiro H."/>
            <person name="Lucas S."/>
            <person name="Grigoriev I.V."/>
            <person name="Cande W.Z."/>
            <person name="Fulton C."/>
            <person name="Rokhsar D.S."/>
            <person name="Dawson S.C."/>
        </authorList>
    </citation>
    <scope>NUCLEOTIDE SEQUENCE [LARGE SCALE GENOMIC DNA]</scope>
    <source>
        <strain evidence="3 4">NEG-M</strain>
    </source>
</reference>
<dbReference type="RefSeq" id="XP_002678074.1">
    <property type="nucleotide sequence ID" value="XM_002678028.1"/>
</dbReference>
<keyword evidence="4" id="KW-1185">Reference proteome</keyword>
<name>D2VCL1_NAEGR</name>
<feature type="compositionally biased region" description="Low complexity" evidence="1">
    <location>
        <begin position="1441"/>
        <end position="1501"/>
    </location>
</feature>
<feature type="signal peptide" evidence="2">
    <location>
        <begin position="1"/>
        <end position="20"/>
    </location>
</feature>
<keyword evidence="2" id="KW-0732">Signal</keyword>
<protein>
    <submittedName>
        <fullName evidence="3">Predicted protein</fullName>
    </submittedName>
</protein>
<proteinExistence type="predicted"/>
<dbReference type="InterPro" id="IPR027417">
    <property type="entry name" value="P-loop_NTPase"/>
</dbReference>
<dbReference type="EMBL" id="GG738863">
    <property type="protein sequence ID" value="EFC45330.1"/>
    <property type="molecule type" value="Genomic_DNA"/>
</dbReference>
<gene>
    <name evidence="3" type="ORF">NAEGRDRAFT_48451</name>
</gene>
<evidence type="ECO:0000256" key="1">
    <source>
        <dbReference type="SAM" id="MobiDB-lite"/>
    </source>
</evidence>
<accession>D2VCL1</accession>
<evidence type="ECO:0000313" key="3">
    <source>
        <dbReference type="EMBL" id="EFC45330.1"/>
    </source>
</evidence>
<dbReference type="SUPFAM" id="SSF52540">
    <property type="entry name" value="P-loop containing nucleoside triphosphate hydrolases"/>
    <property type="match status" value="1"/>
</dbReference>
<sequence>MVGIGTLLAALAMYIGCSFQSNTTIQQNRFSDDKIVRLNNTFYEEKRFFFTPKIKETKFLHAYKEAIGEMKQCQIDTKLLRYFYGESGIGKTTMLHEVLKDSKPFPYTLLRLESGNSWKEVGVKLNITSINEHATEELVFRTLTEYFNYLNSDDCPLIIIDGANRNPKITNTFIAFWRDISHVRPFALLMISSDGFYPSISRGGGRVIGTELSPSETFVREYLEAKGIVDPSLVSEIMEITGNKIVYLSSIRSPRELNILEQTVYENFEENLMELKRFDMAFQYFKNLVKVLLENPQQSMAALDVVPDKEAAKIFKSNLLRSILVSMKRDSVESADATCYDTVSINSFDSNSVSDLRCSPSTYALSNRRGGYIQGSFNYVPKGKVILGSKFTINLKYMFSSCDTKIKHNSSLIINDQYVMDIPFDGSQCNCLQKEFSLSPTISSYLMLNPTNTLKITSSISTSTEIYISDVKIKFCYISQSTTIANLKLENSLQTISILTPESYKQIKTEPFKDILSSKTSNLTSVPYVITNSAVDIVENITLTVSLTGSFAISNYLIVDVQLQKIGPNGGNIIISPSISKSSSLYSKNLILSRVNLQNSEKLIASLVIESIKEDSITSGVNLELAVSATNPDTVELSDNTKIGLPFQLFLSKAYLSENEKSAGPIYNAGPISDLAYMDFQPLVTSPFNPACWLQLNMIINGNIPAFIGNIHIWSSKSKTQFTKFFQYSHFIGSTLFMAIPSDQLDCNPATSTKLYMRVETNLPFSYRMYISRKVYSSVSSLSKSVSNIFTPKLEKGEGFAVSVDNLYDPTQDGFEKVPLNFQLPPLNIGSSRRFNAFLTKRSSNPTIFRSVDAIAVPINPFPNAILDTQNLLYYFENDCIDCTLNLYVQLPDSIKNPPSLLPNSNIDETQLRNDYGIYWKYVDVSSVSTASKYAVATITVNNVAYQSKKNIKLLATQNRIDSTYSSSLRTIETTTDYIQTTDCSSSNLGNYRSSISVPTISGGIWKFGFFIDPIVMLNSVSFSISQYSSVRSISSNALTNVEALRVPEFVYSFSFDCSSCKQTWGKTNMLSFTMLADTLQLENRYYEIFLKIGDIPTPTSHDIKSGYISTKMASDTIQIFKPRYIFSLAGTAVVNNNGETSFISSNRLDDIGTNVHVLIKEVPGTLFSTETSCLAKNQSSSFSYQYETATTVNSESSTTVLNDYSFFSIDATKMIFNDTNIGKNLTVEISTSSFIGLNPVLIHPVTGKRVTMKRTLLKYRFSGNSYQFQKYAGSFSITRDVVNQVKGAALTMVLLPDRSDKTYYSSISSLSVTTFVQQDFDSVSYFNPLIDDRYLSCVQVIQNGYSNLTLNDVPYLASSKTYEYISSSAIILAKINCPKSEIIIVNDHVKDANDIGVVGICLGLILLYMGLAQITAPFCKRLVKRIRNSSSPKNSRKNNYKASTTATTNATIAVPKTSNTTSNNNSTSSRPVISSTNTTSSTVATTTANTTSTNQSNAQTEFQRREEELVRNLPVQLEPQAQPYINEIELPNIPIPNFKQPSVPSQPIGDYRPYNPNDMILENITPQIQPPNYDSPSTNSQVFIYDSSIAPAAQSNFTSYNPTANADDYVAFYQRSDNLPANNNNNNNNGNIGINFDNPNNV</sequence>
<feature type="region of interest" description="Disordered" evidence="1">
    <location>
        <begin position="1621"/>
        <end position="1643"/>
    </location>
</feature>
<evidence type="ECO:0000256" key="2">
    <source>
        <dbReference type="SAM" id="SignalP"/>
    </source>
</evidence>
<dbReference type="KEGG" id="ngr:NAEGRDRAFT_48451"/>
<dbReference type="VEuPathDB" id="AmoebaDB:NAEGRDRAFT_48451"/>
<dbReference type="InParanoid" id="D2VCL1"/>
<feature type="chain" id="PRO_5003038561" evidence="2">
    <location>
        <begin position="21"/>
        <end position="1643"/>
    </location>
</feature>
<organism evidence="4">
    <name type="scientific">Naegleria gruberi</name>
    <name type="common">Amoeba</name>
    <dbReference type="NCBI Taxonomy" id="5762"/>
    <lineage>
        <taxon>Eukaryota</taxon>
        <taxon>Discoba</taxon>
        <taxon>Heterolobosea</taxon>
        <taxon>Tetramitia</taxon>
        <taxon>Eutetramitia</taxon>
        <taxon>Vahlkampfiidae</taxon>
        <taxon>Naegleria</taxon>
    </lineage>
</organism>
<evidence type="ECO:0000313" key="4">
    <source>
        <dbReference type="Proteomes" id="UP000006671"/>
    </source>
</evidence>
<dbReference type="GeneID" id="8857327"/>
<feature type="region of interest" description="Disordered" evidence="1">
    <location>
        <begin position="1430"/>
        <end position="1507"/>
    </location>
</feature>
<dbReference type="Proteomes" id="UP000006671">
    <property type="component" value="Unassembled WGS sequence"/>
</dbReference>